<evidence type="ECO:0000313" key="2">
    <source>
        <dbReference type="Proteomes" id="UP000799421"/>
    </source>
</evidence>
<dbReference type="OrthoDB" id="2506088at2759"/>
<name>A0A6A7BRR1_9PEZI</name>
<protein>
    <submittedName>
        <fullName evidence="1">Uncharacterized protein</fullName>
    </submittedName>
</protein>
<dbReference type="AlphaFoldDB" id="A0A6A7BRR1"/>
<sequence length="143" mass="15974">MVRRFGPPQGTSSETPESLYQHLRSYVRHSNHQANSFDAAGHASIEAAQNYLANRGWWCHDGTHMTQDGEKCIEALNQPRMRRLLSLPVEPAAPTHTVSIQLPPGGLSAHDGLFTKFGLGWSRKLAQCIYPLACTCQMQFWVV</sequence>
<reference evidence="1" key="1">
    <citation type="journal article" date="2020" name="Stud. Mycol.">
        <title>101 Dothideomycetes genomes: a test case for predicting lifestyles and emergence of pathogens.</title>
        <authorList>
            <person name="Haridas S."/>
            <person name="Albert R."/>
            <person name="Binder M."/>
            <person name="Bloem J."/>
            <person name="Labutti K."/>
            <person name="Salamov A."/>
            <person name="Andreopoulos B."/>
            <person name="Baker S."/>
            <person name="Barry K."/>
            <person name="Bills G."/>
            <person name="Bluhm B."/>
            <person name="Cannon C."/>
            <person name="Castanera R."/>
            <person name="Culley D."/>
            <person name="Daum C."/>
            <person name="Ezra D."/>
            <person name="Gonzalez J."/>
            <person name="Henrissat B."/>
            <person name="Kuo A."/>
            <person name="Liang C."/>
            <person name="Lipzen A."/>
            <person name="Lutzoni F."/>
            <person name="Magnuson J."/>
            <person name="Mondo S."/>
            <person name="Nolan M."/>
            <person name="Ohm R."/>
            <person name="Pangilinan J."/>
            <person name="Park H.-J."/>
            <person name="Ramirez L."/>
            <person name="Alfaro M."/>
            <person name="Sun H."/>
            <person name="Tritt A."/>
            <person name="Yoshinaga Y."/>
            <person name="Zwiers L.-H."/>
            <person name="Turgeon B."/>
            <person name="Goodwin S."/>
            <person name="Spatafora J."/>
            <person name="Crous P."/>
            <person name="Grigoriev I."/>
        </authorList>
    </citation>
    <scope>NUCLEOTIDE SEQUENCE</scope>
    <source>
        <strain evidence="1">CBS 480.64</strain>
    </source>
</reference>
<gene>
    <name evidence="1" type="ORF">K470DRAFT_260522</name>
</gene>
<proteinExistence type="predicted"/>
<feature type="non-terminal residue" evidence="1">
    <location>
        <position position="143"/>
    </location>
</feature>
<organism evidence="1 2">
    <name type="scientific">Piedraia hortae CBS 480.64</name>
    <dbReference type="NCBI Taxonomy" id="1314780"/>
    <lineage>
        <taxon>Eukaryota</taxon>
        <taxon>Fungi</taxon>
        <taxon>Dikarya</taxon>
        <taxon>Ascomycota</taxon>
        <taxon>Pezizomycotina</taxon>
        <taxon>Dothideomycetes</taxon>
        <taxon>Dothideomycetidae</taxon>
        <taxon>Capnodiales</taxon>
        <taxon>Piedraiaceae</taxon>
        <taxon>Piedraia</taxon>
    </lineage>
</organism>
<dbReference type="Proteomes" id="UP000799421">
    <property type="component" value="Unassembled WGS sequence"/>
</dbReference>
<keyword evidence="2" id="KW-1185">Reference proteome</keyword>
<dbReference type="EMBL" id="MU006029">
    <property type="protein sequence ID" value="KAF2857752.1"/>
    <property type="molecule type" value="Genomic_DNA"/>
</dbReference>
<evidence type="ECO:0000313" key="1">
    <source>
        <dbReference type="EMBL" id="KAF2857752.1"/>
    </source>
</evidence>
<accession>A0A6A7BRR1</accession>